<dbReference type="SUPFAM" id="SSF51735">
    <property type="entry name" value="NAD(P)-binding Rossmann-fold domains"/>
    <property type="match status" value="1"/>
</dbReference>
<dbReference type="Gene3D" id="3.40.50.720">
    <property type="entry name" value="NAD(P)-binding Rossmann-like Domain"/>
    <property type="match status" value="1"/>
</dbReference>
<dbReference type="OrthoDB" id="9777057at2"/>
<comment type="similarity">
    <text evidence="4">Belongs to the zinc-containing alcohol dehydrogenase family.</text>
</comment>
<organism evidence="7 8">
    <name type="scientific">Cohnella luojiensis</name>
    <dbReference type="NCBI Taxonomy" id="652876"/>
    <lineage>
        <taxon>Bacteria</taxon>
        <taxon>Bacillati</taxon>
        <taxon>Bacillota</taxon>
        <taxon>Bacilli</taxon>
        <taxon>Bacillales</taxon>
        <taxon>Paenibacillaceae</taxon>
        <taxon>Cohnella</taxon>
    </lineage>
</organism>
<proteinExistence type="inferred from homology"/>
<feature type="domain" description="Alcohol dehydrogenase-like C-terminal" evidence="5">
    <location>
        <begin position="217"/>
        <end position="359"/>
    </location>
</feature>
<comment type="caution">
    <text evidence="7">The sequence shown here is derived from an EMBL/GenBank/DDBJ whole genome shotgun (WGS) entry which is preliminary data.</text>
</comment>
<evidence type="ECO:0000256" key="1">
    <source>
        <dbReference type="ARBA" id="ARBA00022723"/>
    </source>
</evidence>
<keyword evidence="8" id="KW-1185">Reference proteome</keyword>
<feature type="domain" description="Alcohol dehydrogenase-like N-terminal" evidence="6">
    <location>
        <begin position="48"/>
        <end position="178"/>
    </location>
</feature>
<evidence type="ECO:0000259" key="6">
    <source>
        <dbReference type="Pfam" id="PF08240"/>
    </source>
</evidence>
<dbReference type="PROSITE" id="PS00059">
    <property type="entry name" value="ADH_ZINC"/>
    <property type="match status" value="1"/>
</dbReference>
<dbReference type="PROSITE" id="PS51257">
    <property type="entry name" value="PROKAR_LIPOPROTEIN"/>
    <property type="match status" value="1"/>
</dbReference>
<dbReference type="AlphaFoldDB" id="A0A4Y8LUQ3"/>
<evidence type="ECO:0000256" key="4">
    <source>
        <dbReference type="RuleBase" id="RU361277"/>
    </source>
</evidence>
<dbReference type="InterPro" id="IPR011032">
    <property type="entry name" value="GroES-like_sf"/>
</dbReference>
<keyword evidence="1 4" id="KW-0479">Metal-binding</keyword>
<comment type="cofactor">
    <cofactor evidence="4">
        <name>Zn(2+)</name>
        <dbReference type="ChEBI" id="CHEBI:29105"/>
    </cofactor>
</comment>
<dbReference type="RefSeq" id="WP_135153875.1">
    <property type="nucleotide sequence ID" value="NZ_SOMN01000034.1"/>
</dbReference>
<dbReference type="Gene3D" id="3.90.180.10">
    <property type="entry name" value="Medium-chain alcohol dehydrogenases, catalytic domain"/>
    <property type="match status" value="1"/>
</dbReference>
<dbReference type="PANTHER" id="PTHR43401">
    <property type="entry name" value="L-THREONINE 3-DEHYDROGENASE"/>
    <property type="match status" value="1"/>
</dbReference>
<evidence type="ECO:0000259" key="5">
    <source>
        <dbReference type="Pfam" id="PF00107"/>
    </source>
</evidence>
<accession>A0A4Y8LUQ3</accession>
<protein>
    <submittedName>
        <fullName evidence="7">Alcohol dehydrogenase</fullName>
    </submittedName>
</protein>
<gene>
    <name evidence="7" type="ORF">E2980_19240</name>
</gene>
<dbReference type="GO" id="GO:0008270">
    <property type="term" value="F:zinc ion binding"/>
    <property type="evidence" value="ECO:0007669"/>
    <property type="project" value="InterPro"/>
</dbReference>
<name>A0A4Y8LUQ3_9BACL</name>
<dbReference type="Pfam" id="PF08240">
    <property type="entry name" value="ADH_N"/>
    <property type="match status" value="1"/>
</dbReference>
<dbReference type="PANTHER" id="PTHR43401:SF2">
    <property type="entry name" value="L-THREONINE 3-DEHYDROGENASE"/>
    <property type="match status" value="1"/>
</dbReference>
<dbReference type="GO" id="GO:0016491">
    <property type="term" value="F:oxidoreductase activity"/>
    <property type="evidence" value="ECO:0007669"/>
    <property type="project" value="UniProtKB-KW"/>
</dbReference>
<dbReference type="Proteomes" id="UP000297900">
    <property type="component" value="Unassembled WGS sequence"/>
</dbReference>
<dbReference type="InterPro" id="IPR013154">
    <property type="entry name" value="ADH-like_N"/>
</dbReference>
<evidence type="ECO:0000313" key="8">
    <source>
        <dbReference type="Proteomes" id="UP000297900"/>
    </source>
</evidence>
<dbReference type="EMBL" id="SOMN01000034">
    <property type="protein sequence ID" value="TFE23498.1"/>
    <property type="molecule type" value="Genomic_DNA"/>
</dbReference>
<dbReference type="SUPFAM" id="SSF50129">
    <property type="entry name" value="GroES-like"/>
    <property type="match status" value="1"/>
</dbReference>
<keyword evidence="3" id="KW-0560">Oxidoreductase</keyword>
<dbReference type="InterPro" id="IPR036291">
    <property type="entry name" value="NAD(P)-bd_dom_sf"/>
</dbReference>
<evidence type="ECO:0000256" key="3">
    <source>
        <dbReference type="ARBA" id="ARBA00023002"/>
    </source>
</evidence>
<dbReference type="InterPro" id="IPR050129">
    <property type="entry name" value="Zn_alcohol_dh"/>
</dbReference>
<reference evidence="7 8" key="1">
    <citation type="submission" date="2019-03" db="EMBL/GenBank/DDBJ databases">
        <title>Cohnella endophytica sp. nov., a novel endophytic bacterium isolated from bark of Sonneratia apetala.</title>
        <authorList>
            <person name="Tuo L."/>
        </authorList>
    </citation>
    <scope>NUCLEOTIDE SEQUENCE [LARGE SCALE GENOMIC DNA]</scope>
    <source>
        <strain evidence="7 8">CCTCC AB 208254</strain>
    </source>
</reference>
<dbReference type="InterPro" id="IPR002328">
    <property type="entry name" value="ADH_Zn_CS"/>
</dbReference>
<dbReference type="Pfam" id="PF00107">
    <property type="entry name" value="ADH_zinc_N"/>
    <property type="match status" value="1"/>
</dbReference>
<evidence type="ECO:0000313" key="7">
    <source>
        <dbReference type="EMBL" id="TFE23498.1"/>
    </source>
</evidence>
<sequence length="400" mass="43571">MRSLQFDLSLPRYLSCKLAGRRFPSLYWHSAFSCLRYQEVPEPVLPNEEWVKVKVTYGGICGSDINLICLHDSPSVSPFTSFPFTIGHESVGIVATIGQEVQHLQKGDRVVVNPVLSCATRGIPVPCPACERGDYSLCSRMTEGIIAPGLLIGACKDTGGSWSSYFVAHRSQIVKLPDEVSDLNGVMAEPFSCALHGIMRNPPKNEDTVLVIGSGTIGICIVAAIRALDISCKIVVLSKYDFQTRLAFQYGADEVISVSRGHQYIYKVAKILGAEVLKPVFGPPVLQGGADLVIDCAGNSRSINDALRFARRGGKVVLLGLAGILSRVDWTHVWLNELDVKGCFAYGRGEFQMAVGLMASGKVDLSSMVTHRFPLYQYKTAFPMIINKGTTACMKAVFEP</sequence>
<evidence type="ECO:0000256" key="2">
    <source>
        <dbReference type="ARBA" id="ARBA00022833"/>
    </source>
</evidence>
<dbReference type="InterPro" id="IPR013149">
    <property type="entry name" value="ADH-like_C"/>
</dbReference>
<keyword evidence="2 4" id="KW-0862">Zinc</keyword>